<evidence type="ECO:0000313" key="2">
    <source>
        <dbReference type="EMBL" id="WDE98962.1"/>
    </source>
</evidence>
<keyword evidence="1" id="KW-0812">Transmembrane</keyword>
<dbReference type="RefSeq" id="WP_274153827.1">
    <property type="nucleotide sequence ID" value="NZ_CP117812.1"/>
</dbReference>
<dbReference type="InterPro" id="IPR045584">
    <property type="entry name" value="Pilin-like"/>
</dbReference>
<dbReference type="PANTHER" id="PTHR30093">
    <property type="entry name" value="GENERAL SECRETION PATHWAY PROTEIN G"/>
    <property type="match status" value="1"/>
</dbReference>
<keyword evidence="1" id="KW-0472">Membrane</keyword>
<keyword evidence="3" id="KW-1185">Reference proteome</keyword>
<dbReference type="Gene3D" id="3.30.700.10">
    <property type="entry name" value="Glycoprotein, Type 4 Pilin"/>
    <property type="match status" value="1"/>
</dbReference>
<feature type="transmembrane region" description="Helical" evidence="1">
    <location>
        <begin position="20"/>
        <end position="41"/>
    </location>
</feature>
<gene>
    <name evidence="2" type="ORF">PQO03_14070</name>
</gene>
<organism evidence="2 3">
    <name type="scientific">Lentisphaera profundi</name>
    <dbReference type="NCBI Taxonomy" id="1658616"/>
    <lineage>
        <taxon>Bacteria</taxon>
        <taxon>Pseudomonadati</taxon>
        <taxon>Lentisphaerota</taxon>
        <taxon>Lentisphaeria</taxon>
        <taxon>Lentisphaerales</taxon>
        <taxon>Lentisphaeraceae</taxon>
        <taxon>Lentisphaera</taxon>
    </lineage>
</organism>
<name>A0ABY7VZ26_9BACT</name>
<dbReference type="InterPro" id="IPR012902">
    <property type="entry name" value="N_methyl_site"/>
</dbReference>
<dbReference type="SUPFAM" id="SSF54523">
    <property type="entry name" value="Pili subunits"/>
    <property type="match status" value="1"/>
</dbReference>
<evidence type="ECO:0000256" key="1">
    <source>
        <dbReference type="SAM" id="Phobius"/>
    </source>
</evidence>
<protein>
    <submittedName>
        <fullName evidence="2">Type II secretion system protein</fullName>
    </submittedName>
</protein>
<reference evidence="2 3" key="1">
    <citation type="submission" date="2023-02" db="EMBL/GenBank/DDBJ databases">
        <title>Genome sequence of Lentisphaera profundi SAORIC-696.</title>
        <authorList>
            <person name="Kim e."/>
            <person name="Cho J.-C."/>
            <person name="Choi A."/>
            <person name="Kang I."/>
        </authorList>
    </citation>
    <scope>NUCLEOTIDE SEQUENCE [LARGE SCALE GENOMIC DNA]</scope>
    <source>
        <strain evidence="2 3">SAORIC-696</strain>
    </source>
</reference>
<sequence length="259" mass="28707">MKQIDFRKKANPSLNKRFNLIELMLVIAVIAILSSFLLPVLNKAKKAARIAVCASNQKQIGIAFYSSAHDNDNYLPKPGAWSWDDLLSDYDGRNLTSAQKGDHTMNSSTYGQDHGELYRCPLFDGSPTVSTLDISYAVSNYSGGAASGLGVISDTGTNANTAKITRISKPDETIMLFDYNRPGYSKLGRNDHSIERATDFFKWEVLSGTTGEMMHGNYDVNYLMIDGSVKEMDVLDTLHYYKPGAAFNNVRGTMWDATR</sequence>
<evidence type="ECO:0000313" key="3">
    <source>
        <dbReference type="Proteomes" id="UP001214250"/>
    </source>
</evidence>
<accession>A0ABY7VZ26</accession>
<dbReference type="EMBL" id="CP117812">
    <property type="protein sequence ID" value="WDE98962.1"/>
    <property type="molecule type" value="Genomic_DNA"/>
</dbReference>
<dbReference type="PANTHER" id="PTHR30093:SF2">
    <property type="entry name" value="TYPE II SECRETION SYSTEM PROTEIN H"/>
    <property type="match status" value="1"/>
</dbReference>
<keyword evidence="1" id="KW-1133">Transmembrane helix</keyword>
<proteinExistence type="predicted"/>
<dbReference type="NCBIfam" id="TIGR02532">
    <property type="entry name" value="IV_pilin_GFxxxE"/>
    <property type="match status" value="1"/>
</dbReference>
<dbReference type="Proteomes" id="UP001214250">
    <property type="component" value="Chromosome 2"/>
</dbReference>